<evidence type="ECO:0000259" key="10">
    <source>
        <dbReference type="PROSITE" id="PS51510"/>
    </source>
</evidence>
<dbReference type="InterPro" id="IPR014746">
    <property type="entry name" value="Gln_synth/guanido_kin_cat_dom"/>
</dbReference>
<protein>
    <submittedName>
        <fullName evidence="11">Arginine kinase</fullName>
    </submittedName>
</protein>
<dbReference type="InterPro" id="IPR022414">
    <property type="entry name" value="ATP-guanido_PTrfase_cat"/>
</dbReference>
<dbReference type="AlphaFoldDB" id="A6XH14"/>
<feature type="binding site" evidence="7">
    <location>
        <position position="234"/>
    </location>
    <ligand>
        <name>ATP</name>
        <dbReference type="ChEBI" id="CHEBI:30616"/>
    </ligand>
</feature>
<dbReference type="PROSITE" id="PS51510">
    <property type="entry name" value="PHOSPHAGEN_KINASE_C"/>
    <property type="match status" value="1"/>
</dbReference>
<dbReference type="PROSITE" id="PS51509">
    <property type="entry name" value="PHOSPHAGEN_KINASE_N"/>
    <property type="match status" value="1"/>
</dbReference>
<dbReference type="Pfam" id="PF00217">
    <property type="entry name" value="ATP-gua_Ptrans"/>
    <property type="match status" value="1"/>
</dbReference>
<keyword evidence="2 7" id="KW-0808">Transferase</keyword>
<dbReference type="FunFam" id="3.30.590.10:FF:000006">
    <property type="entry name" value="Arginine kinase 1"/>
    <property type="match status" value="1"/>
</dbReference>
<evidence type="ECO:0000256" key="8">
    <source>
        <dbReference type="RuleBase" id="RU000505"/>
    </source>
</evidence>
<evidence type="ECO:0000313" key="11">
    <source>
        <dbReference type="EMBL" id="ABH10971.1"/>
    </source>
</evidence>
<accession>A6XH14</accession>
<sequence>MAGADVKCSSSLKTIDDLTGYPVFPEGTKSLVCRFNTREVWGQFHDKKDAYGVSYKLCIFSGCKNVDSGIGVYCGSHDSYKTFAPLMDKVIEDYHGHKPEDSHVSDMDASKLTCPPLPQDEADMIISTRIRVGRNLEGYPLGPGVSKEQRDDIMQKVVDACNTFTGDLKGTFYPLEGMDKATQDQLIADHFLFKEGDRFLEACGCNRDWPSGRGIFHNADKTFLVWVNEEDQLRIISMQKGADIGAVFERLSRAAAHIETVAKFSHDDHLGYITSCPTNLGTALRASVHIKLPKLSARKDEFQAIADKYYVQIRGIHGEHSESEGGVYDISNRRRLGRSEVQLVQDMYDGVKAMITREKEL</sequence>
<keyword evidence="4 7" id="KW-0418">Kinase</keyword>
<dbReference type="CDD" id="cd07931">
    <property type="entry name" value="eukaryotic_phosphagen_kinases"/>
    <property type="match status" value="1"/>
</dbReference>
<evidence type="ECO:0000256" key="6">
    <source>
        <dbReference type="PROSITE-ProRule" id="PRU00842"/>
    </source>
</evidence>
<dbReference type="PROSITE" id="PS00112">
    <property type="entry name" value="PHOSPHAGEN_KINASE"/>
    <property type="match status" value="1"/>
</dbReference>
<dbReference type="SUPFAM" id="SSF48034">
    <property type="entry name" value="Guanido kinase N-terminal domain"/>
    <property type="match status" value="1"/>
</dbReference>
<evidence type="ECO:0000256" key="1">
    <source>
        <dbReference type="ARBA" id="ARBA00006798"/>
    </source>
</evidence>
<keyword evidence="5 7" id="KW-0067">ATP-binding</keyword>
<organism evidence="11">
    <name type="scientific">Clathria prolifera</name>
    <name type="common">Red beard sponge</name>
    <name type="synonym">Microciona prolifera</name>
    <dbReference type="NCBI Taxonomy" id="1190602"/>
    <lineage>
        <taxon>Eukaryota</taxon>
        <taxon>Metazoa</taxon>
        <taxon>Porifera</taxon>
        <taxon>Demospongiae</taxon>
        <taxon>Heteroscleromorpha</taxon>
        <taxon>Poecilosclerida</taxon>
        <taxon>Microcionidae</taxon>
        <taxon>Clathria</taxon>
    </lineage>
</organism>
<dbReference type="GO" id="GO:0046314">
    <property type="term" value="P:phosphocreatine biosynthetic process"/>
    <property type="evidence" value="ECO:0007669"/>
    <property type="project" value="InterPro"/>
</dbReference>
<feature type="binding site" evidence="7">
    <location>
        <begin position="314"/>
        <end position="319"/>
    </location>
    <ligand>
        <name>ATP</name>
        <dbReference type="ChEBI" id="CHEBI:30616"/>
    </ligand>
</feature>
<evidence type="ECO:0000256" key="7">
    <source>
        <dbReference type="PROSITE-ProRule" id="PRU00843"/>
    </source>
</evidence>
<dbReference type="Pfam" id="PF02807">
    <property type="entry name" value="ATP-gua_PtransN"/>
    <property type="match status" value="1"/>
</dbReference>
<reference evidence="11" key="1">
    <citation type="journal article" date="2008" name="J. Mol. Evol.">
        <title>The early evolution of the phosphagen kinases--insights from choanoflagellate and poriferan arginine kinases.</title>
        <authorList>
            <person name="Conejo M."/>
            <person name="Bertin M."/>
            <person name="Pomponi S.A."/>
            <person name="Ellington W.R."/>
        </authorList>
    </citation>
    <scope>NUCLEOTIDE SEQUENCE</scope>
</reference>
<proteinExistence type="evidence at transcript level"/>
<name>A6XH14_CLAPR</name>
<dbReference type="SUPFAM" id="SSF55931">
    <property type="entry name" value="Glutamine synthetase/guanido kinase"/>
    <property type="match status" value="1"/>
</dbReference>
<dbReference type="InterPro" id="IPR022415">
    <property type="entry name" value="ATP-guanido_PTrfase_AS"/>
</dbReference>
<evidence type="ECO:0000256" key="4">
    <source>
        <dbReference type="ARBA" id="ARBA00022777"/>
    </source>
</evidence>
<dbReference type="BRENDA" id="2.7.3.3">
    <property type="organism ID" value="10218"/>
</dbReference>
<dbReference type="PANTHER" id="PTHR11547:SF38">
    <property type="entry name" value="ARGININE KINASE 1-RELATED"/>
    <property type="match status" value="1"/>
</dbReference>
<dbReference type="GO" id="GO:0005524">
    <property type="term" value="F:ATP binding"/>
    <property type="evidence" value="ECO:0007669"/>
    <property type="project" value="UniProtKB-UniRule"/>
</dbReference>
<feature type="binding site" evidence="7">
    <location>
        <position position="190"/>
    </location>
    <ligand>
        <name>ATP</name>
        <dbReference type="ChEBI" id="CHEBI:30616"/>
    </ligand>
</feature>
<dbReference type="InterPro" id="IPR022413">
    <property type="entry name" value="ATP-guanido_PTrfase_N"/>
</dbReference>
<evidence type="ECO:0000256" key="2">
    <source>
        <dbReference type="ARBA" id="ARBA00022679"/>
    </source>
</evidence>
<evidence type="ECO:0000256" key="5">
    <source>
        <dbReference type="ARBA" id="ARBA00022840"/>
    </source>
</evidence>
<feature type="binding site" evidence="7">
    <location>
        <begin position="127"/>
        <end position="131"/>
    </location>
    <ligand>
        <name>ATP</name>
        <dbReference type="ChEBI" id="CHEBI:30616"/>
    </ligand>
</feature>
<gene>
    <name evidence="11" type="primary">AK</name>
</gene>
<evidence type="ECO:0000259" key="9">
    <source>
        <dbReference type="PROSITE" id="PS51509"/>
    </source>
</evidence>
<dbReference type="InterPro" id="IPR000749">
    <property type="entry name" value="ATP-guanido_PTrfase"/>
</dbReference>
<dbReference type="Gene3D" id="3.30.590.10">
    <property type="entry name" value="Glutamine synthetase/guanido kinase, catalytic domain"/>
    <property type="match status" value="1"/>
</dbReference>
<keyword evidence="3 7" id="KW-0547">Nucleotide-binding</keyword>
<dbReference type="GO" id="GO:0005615">
    <property type="term" value="C:extracellular space"/>
    <property type="evidence" value="ECO:0007669"/>
    <property type="project" value="TreeGrafter"/>
</dbReference>
<dbReference type="Gene3D" id="1.10.135.10">
    <property type="entry name" value="ATP:guanido phosphotransferase, N-terminal domain"/>
    <property type="match status" value="1"/>
</dbReference>
<feature type="domain" description="Phosphagen kinase N-terminal" evidence="9">
    <location>
        <begin position="11"/>
        <end position="96"/>
    </location>
</feature>
<dbReference type="GO" id="GO:0004111">
    <property type="term" value="F:creatine kinase activity"/>
    <property type="evidence" value="ECO:0007669"/>
    <property type="project" value="InterPro"/>
</dbReference>
<evidence type="ECO:0000256" key="3">
    <source>
        <dbReference type="ARBA" id="ARBA00022741"/>
    </source>
</evidence>
<dbReference type="EMBL" id="DQ786180">
    <property type="protein sequence ID" value="ABH10971.1"/>
    <property type="molecule type" value="mRNA"/>
</dbReference>
<feature type="domain" description="Phosphagen kinase C-terminal" evidence="10">
    <location>
        <begin position="124"/>
        <end position="361"/>
    </location>
</feature>
<feature type="binding site" evidence="7">
    <location>
        <begin position="285"/>
        <end position="289"/>
    </location>
    <ligand>
        <name>ATP</name>
        <dbReference type="ChEBI" id="CHEBI:30616"/>
    </ligand>
</feature>
<comment type="similarity">
    <text evidence="1 6 8">Belongs to the ATP:guanido phosphotransferase family.</text>
</comment>
<dbReference type="PANTHER" id="PTHR11547">
    <property type="entry name" value="ARGININE OR CREATINE KINASE"/>
    <property type="match status" value="1"/>
</dbReference>
<dbReference type="InterPro" id="IPR036802">
    <property type="entry name" value="ATP-guanido_PTrfase_N_sf"/>
</dbReference>